<feature type="transmembrane region" description="Helical" evidence="3">
    <location>
        <begin position="14"/>
        <end position="34"/>
    </location>
</feature>
<dbReference type="AlphaFoldDB" id="A0A9W4I910"/>
<dbReference type="PRINTS" id="PR00080">
    <property type="entry name" value="SDRFAMILY"/>
</dbReference>
<dbReference type="PANTHER" id="PTHR43544:SF36">
    <property type="entry name" value="CHAIN OXIDOREDUCTASE (CSGA), PUTATIVE (AFU_ORTHOLOGUE AFUA_4G00910)-RELATED"/>
    <property type="match status" value="1"/>
</dbReference>
<dbReference type="GO" id="GO:0005737">
    <property type="term" value="C:cytoplasm"/>
    <property type="evidence" value="ECO:0007669"/>
    <property type="project" value="TreeGrafter"/>
</dbReference>
<accession>A0A9W4I910</accession>
<keyword evidence="3" id="KW-1133">Transmembrane helix</keyword>
<dbReference type="PRINTS" id="PR00081">
    <property type="entry name" value="GDHRDH"/>
</dbReference>
<dbReference type="Pfam" id="PF00106">
    <property type="entry name" value="adh_short"/>
    <property type="match status" value="1"/>
</dbReference>
<keyword evidence="3" id="KW-0472">Membrane</keyword>
<comment type="caution">
    <text evidence="4">The sequence shown here is derived from an EMBL/GenBank/DDBJ whole genome shotgun (WGS) entry which is preliminary data.</text>
</comment>
<dbReference type="InterPro" id="IPR002347">
    <property type="entry name" value="SDR_fam"/>
</dbReference>
<gene>
    <name evidence="4" type="ORF">PSALAMII_LOCUS495</name>
</gene>
<keyword evidence="3" id="KW-0812">Transmembrane</keyword>
<evidence type="ECO:0000256" key="2">
    <source>
        <dbReference type="RuleBase" id="RU000363"/>
    </source>
</evidence>
<dbReference type="Gene3D" id="3.40.50.720">
    <property type="entry name" value="NAD(P)-binding Rossmann-like Domain"/>
    <property type="match status" value="1"/>
</dbReference>
<dbReference type="InterPro" id="IPR036291">
    <property type="entry name" value="NAD(P)-bd_dom_sf"/>
</dbReference>
<dbReference type="OrthoDB" id="7289984at2759"/>
<dbReference type="PANTHER" id="PTHR43544">
    <property type="entry name" value="SHORT-CHAIN DEHYDROGENASE/REDUCTASE"/>
    <property type="match status" value="1"/>
</dbReference>
<evidence type="ECO:0000313" key="4">
    <source>
        <dbReference type="EMBL" id="CAG8238927.1"/>
    </source>
</evidence>
<dbReference type="EMBL" id="CAJVPA010000022">
    <property type="protein sequence ID" value="CAG8238927.1"/>
    <property type="molecule type" value="Genomic_DNA"/>
</dbReference>
<evidence type="ECO:0000256" key="3">
    <source>
        <dbReference type="SAM" id="Phobius"/>
    </source>
</evidence>
<protein>
    <submittedName>
        <fullName evidence="4">Uncharacterized protein</fullName>
    </submittedName>
</protein>
<evidence type="ECO:0000256" key="1">
    <source>
        <dbReference type="ARBA" id="ARBA00006484"/>
    </source>
</evidence>
<dbReference type="InterPro" id="IPR051468">
    <property type="entry name" value="Fungal_SecMetab_SDRs"/>
</dbReference>
<evidence type="ECO:0000313" key="5">
    <source>
        <dbReference type="Proteomes" id="UP001152646"/>
    </source>
</evidence>
<dbReference type="Proteomes" id="UP001152646">
    <property type="component" value="Unassembled WGS sequence"/>
</dbReference>
<reference evidence="4" key="1">
    <citation type="submission" date="2021-07" db="EMBL/GenBank/DDBJ databases">
        <authorList>
            <person name="Branca A.L. A."/>
        </authorList>
    </citation>
    <scope>NUCLEOTIDE SEQUENCE</scope>
</reference>
<dbReference type="GO" id="GO:0016491">
    <property type="term" value="F:oxidoreductase activity"/>
    <property type="evidence" value="ECO:0007669"/>
    <property type="project" value="TreeGrafter"/>
</dbReference>
<dbReference type="SUPFAM" id="SSF51735">
    <property type="entry name" value="NAD(P)-binding Rossmann-fold domains"/>
    <property type="match status" value="1"/>
</dbReference>
<organism evidence="4 5">
    <name type="scientific">Penicillium salamii</name>
    <dbReference type="NCBI Taxonomy" id="1612424"/>
    <lineage>
        <taxon>Eukaryota</taxon>
        <taxon>Fungi</taxon>
        <taxon>Dikarya</taxon>
        <taxon>Ascomycota</taxon>
        <taxon>Pezizomycotina</taxon>
        <taxon>Eurotiomycetes</taxon>
        <taxon>Eurotiomycetidae</taxon>
        <taxon>Eurotiales</taxon>
        <taxon>Aspergillaceae</taxon>
        <taxon>Penicillium</taxon>
    </lineage>
</organism>
<dbReference type="CDD" id="cd05325">
    <property type="entry name" value="carb_red_sniffer_like_SDR_c"/>
    <property type="match status" value="1"/>
</dbReference>
<sequence length="299" mass="32330">MNSLIAPRSTHKRLFNPVGFFLLLIRFNILDFYLRHLSHTHFPQLNRMASYFITGTSRGVGLKLAEILAAKPASEVSVVFAAARTETQALKDLASKSDGRIQIVSIDITSEQSVKQAASKVEQSLGNKGLDVLINNAGVMNYTPDGIETMTDLESSFTTNVTSAHLVTSALLPLLKKGNLKKVANISTTLGSIGMASTYSLFPVPAYKVSKAALNMLTVQYAQSFADQGFSIFSLSPGWVQTDLGGASADLTIDQSADAVLDVVFRADKQANGKFFNIRVAGWEKAEGLNQYDGAEPSW</sequence>
<comment type="similarity">
    <text evidence="1 2">Belongs to the short-chain dehydrogenases/reductases (SDR) family.</text>
</comment>
<proteinExistence type="inferred from homology"/>
<name>A0A9W4I910_9EURO</name>